<gene>
    <name evidence="4" type="ordered locus">Rcas_1882</name>
</gene>
<dbReference type="InterPro" id="IPR027039">
    <property type="entry name" value="Crtac1"/>
</dbReference>
<accession>A7NKF2</accession>
<dbReference type="InterPro" id="IPR011519">
    <property type="entry name" value="UnbV_ASPIC"/>
</dbReference>
<proteinExistence type="predicted"/>
<dbReference type="RefSeq" id="WP_012120397.1">
    <property type="nucleotide sequence ID" value="NC_009767.1"/>
</dbReference>
<feature type="signal peptide" evidence="2">
    <location>
        <begin position="1"/>
        <end position="36"/>
    </location>
</feature>
<name>A7NKF2_ROSCS</name>
<evidence type="ECO:0000259" key="3">
    <source>
        <dbReference type="Pfam" id="PF07593"/>
    </source>
</evidence>
<dbReference type="InterPro" id="IPR028994">
    <property type="entry name" value="Integrin_alpha_N"/>
</dbReference>
<dbReference type="SUPFAM" id="SSF69318">
    <property type="entry name" value="Integrin alpha N-terminal domain"/>
    <property type="match status" value="1"/>
</dbReference>
<dbReference type="Proteomes" id="UP000000263">
    <property type="component" value="Chromosome"/>
</dbReference>
<feature type="chain" id="PRO_5002713882" evidence="2">
    <location>
        <begin position="37"/>
        <end position="573"/>
    </location>
</feature>
<dbReference type="Pfam" id="PF13517">
    <property type="entry name" value="FG-GAP_3"/>
    <property type="match status" value="3"/>
</dbReference>
<dbReference type="Gene3D" id="2.130.10.130">
    <property type="entry name" value="Integrin alpha, N-terminal"/>
    <property type="match status" value="2"/>
</dbReference>
<sequence>MAREAGRGRLRVPVCSPRLGALLWCMVAALMAGCSAAPDDPAAASPAPRVAPVRVEVVPLRDSDAPCGLFIAHDLPHTTRSATRIPALYESNGAGLAIGDLDGDGDQDIVLANLAGANTLLWNEGDLRFRAEPLGEGRVRGLTMVDVDGDGWLDIVGTRQFEKPVWWRNTGVDGAGRFEERALPDVHNWFYAHTWADLDGDGDLDLIAASYDTEIQKQQGLIFQYRGGGVGVFVYERRGAAYVAHRLTDQADALAIALPDLNGDGRRDIWVANDFNRPDGAWLQGGGIGEWTPFALPERISENPMSLDVGDVDNDGTSELFAADMKPVRKDEATMARWLPAMRRLTKPLTSADPQYAENMLLVRGADGRWRNEAYERRIDATGWSWSGVFGDLDRDGWLDLYVVNGMIAAGLLDYLPGSELVEENVVLRNTGNGRFTMAPEWGLGVSRSGRGMGMADLDGDGDLDIVVNNLMTPAQLFENRLCGGASLLVDLRMPGSANTHAPGAELSLKTSAGAFYRDVRTTSGYLSGATSQVHFGFPAHATLERLEVRWPDGAVSVIESPPRRHRLLIVRP</sequence>
<keyword evidence="1 2" id="KW-0732">Signal</keyword>
<dbReference type="eggNOG" id="COG4888">
    <property type="taxonomic scope" value="Bacteria"/>
</dbReference>
<dbReference type="KEGG" id="rca:Rcas_1882"/>
<feature type="domain" description="ASPIC/UnbV" evidence="3">
    <location>
        <begin position="504"/>
        <end position="568"/>
    </location>
</feature>
<reference evidence="4 5" key="1">
    <citation type="submission" date="2007-08" db="EMBL/GenBank/DDBJ databases">
        <title>Complete sequence of Roseiflexus castenholzii DSM 13941.</title>
        <authorList>
            <consortium name="US DOE Joint Genome Institute"/>
            <person name="Copeland A."/>
            <person name="Lucas S."/>
            <person name="Lapidus A."/>
            <person name="Barry K."/>
            <person name="Glavina del Rio T."/>
            <person name="Dalin E."/>
            <person name="Tice H."/>
            <person name="Pitluck S."/>
            <person name="Thompson L.S."/>
            <person name="Brettin T."/>
            <person name="Bruce D."/>
            <person name="Detter J.C."/>
            <person name="Han C."/>
            <person name="Tapia R."/>
            <person name="Schmutz J."/>
            <person name="Larimer F."/>
            <person name="Land M."/>
            <person name="Hauser L."/>
            <person name="Kyrpides N."/>
            <person name="Mikhailova N."/>
            <person name="Bryant D.A."/>
            <person name="Hanada S."/>
            <person name="Tsukatani Y."/>
            <person name="Richardson P."/>
        </authorList>
    </citation>
    <scope>NUCLEOTIDE SEQUENCE [LARGE SCALE GENOMIC DNA]</scope>
    <source>
        <strain evidence="5">DSM 13941 / HLO8</strain>
    </source>
</reference>
<dbReference type="PANTHER" id="PTHR16026">
    <property type="entry name" value="CARTILAGE ACIDIC PROTEIN 1"/>
    <property type="match status" value="1"/>
</dbReference>
<dbReference type="PROSITE" id="PS51257">
    <property type="entry name" value="PROKAR_LIPOPROTEIN"/>
    <property type="match status" value="1"/>
</dbReference>
<dbReference type="AlphaFoldDB" id="A7NKF2"/>
<keyword evidence="5" id="KW-1185">Reference proteome</keyword>
<dbReference type="InterPro" id="IPR013517">
    <property type="entry name" value="FG-GAP"/>
</dbReference>
<dbReference type="EMBL" id="CP000804">
    <property type="protein sequence ID" value="ABU57972.1"/>
    <property type="molecule type" value="Genomic_DNA"/>
</dbReference>
<evidence type="ECO:0000256" key="1">
    <source>
        <dbReference type="ARBA" id="ARBA00022729"/>
    </source>
</evidence>
<evidence type="ECO:0000256" key="2">
    <source>
        <dbReference type="SAM" id="SignalP"/>
    </source>
</evidence>
<evidence type="ECO:0000313" key="5">
    <source>
        <dbReference type="Proteomes" id="UP000000263"/>
    </source>
</evidence>
<dbReference type="STRING" id="383372.Rcas_1882"/>
<dbReference type="PANTHER" id="PTHR16026:SF0">
    <property type="entry name" value="CARTILAGE ACIDIC PROTEIN 1"/>
    <property type="match status" value="1"/>
</dbReference>
<evidence type="ECO:0000313" key="4">
    <source>
        <dbReference type="EMBL" id="ABU57972.1"/>
    </source>
</evidence>
<dbReference type="HOGENOM" id="CLU_017657_0_0_0"/>
<organism evidence="4 5">
    <name type="scientific">Roseiflexus castenholzii (strain DSM 13941 / HLO8)</name>
    <dbReference type="NCBI Taxonomy" id="383372"/>
    <lineage>
        <taxon>Bacteria</taxon>
        <taxon>Bacillati</taxon>
        <taxon>Chloroflexota</taxon>
        <taxon>Chloroflexia</taxon>
        <taxon>Chloroflexales</taxon>
        <taxon>Roseiflexineae</taxon>
        <taxon>Roseiflexaceae</taxon>
        <taxon>Roseiflexus</taxon>
    </lineage>
</organism>
<protein>
    <submittedName>
        <fullName evidence="4">ASPIC/UnbV domain protein</fullName>
    </submittedName>
</protein>
<dbReference type="Pfam" id="PF07593">
    <property type="entry name" value="UnbV_ASPIC"/>
    <property type="match status" value="1"/>
</dbReference>